<dbReference type="Proteomes" id="UP000461276">
    <property type="component" value="Unassembled WGS sequence"/>
</dbReference>
<dbReference type="Pfam" id="PF12895">
    <property type="entry name" value="ANAPC3"/>
    <property type="match status" value="1"/>
</dbReference>
<feature type="repeat" description="TPR" evidence="3">
    <location>
        <begin position="195"/>
        <end position="228"/>
    </location>
</feature>
<dbReference type="SUPFAM" id="SSF48452">
    <property type="entry name" value="TPR-like"/>
    <property type="match status" value="2"/>
</dbReference>
<dbReference type="PANTHER" id="PTHR44858">
    <property type="entry name" value="TETRATRICOPEPTIDE REPEAT PROTEIN 6"/>
    <property type="match status" value="1"/>
</dbReference>
<feature type="repeat" description="TPR" evidence="3">
    <location>
        <begin position="335"/>
        <end position="368"/>
    </location>
</feature>
<dbReference type="PROSITE" id="PS51257">
    <property type="entry name" value="PROKAR_LIPOPROTEIN"/>
    <property type="match status" value="1"/>
</dbReference>
<dbReference type="Pfam" id="PF14559">
    <property type="entry name" value="TPR_19"/>
    <property type="match status" value="1"/>
</dbReference>
<dbReference type="RefSeq" id="WP_032536292.1">
    <property type="nucleotide sequence ID" value="NZ_CAKOBV010000008.1"/>
</dbReference>
<accession>A0A174NY98</accession>
<feature type="repeat" description="TPR" evidence="3">
    <location>
        <begin position="369"/>
        <end position="402"/>
    </location>
</feature>
<evidence type="ECO:0000256" key="1">
    <source>
        <dbReference type="ARBA" id="ARBA00022737"/>
    </source>
</evidence>
<dbReference type="InterPro" id="IPR050498">
    <property type="entry name" value="Ycf3"/>
</dbReference>
<keyword evidence="1" id="KW-0677">Repeat</keyword>
<feature type="repeat" description="TPR" evidence="3">
    <location>
        <begin position="267"/>
        <end position="300"/>
    </location>
</feature>
<dbReference type="EMBL" id="WKMY01000015">
    <property type="protein sequence ID" value="MRY94979.1"/>
    <property type="molecule type" value="Genomic_DNA"/>
</dbReference>
<dbReference type="SMART" id="SM00671">
    <property type="entry name" value="SEL1"/>
    <property type="match status" value="3"/>
</dbReference>
<dbReference type="InterPro" id="IPR006597">
    <property type="entry name" value="Sel1-like"/>
</dbReference>
<dbReference type="InterPro" id="IPR011990">
    <property type="entry name" value="TPR-like_helical_dom_sf"/>
</dbReference>
<evidence type="ECO:0000313" key="5">
    <source>
        <dbReference type="Proteomes" id="UP000461276"/>
    </source>
</evidence>
<name>A0A174NY98_PARDI</name>
<dbReference type="InterPro" id="IPR019734">
    <property type="entry name" value="TPR_rpt"/>
</dbReference>
<dbReference type="PANTHER" id="PTHR44858:SF1">
    <property type="entry name" value="UDP-N-ACETYLGLUCOSAMINE--PEPTIDE N-ACETYLGLUCOSAMINYLTRANSFERASE SPINDLY-RELATED"/>
    <property type="match status" value="1"/>
</dbReference>
<dbReference type="PROSITE" id="PS50005">
    <property type="entry name" value="TPR"/>
    <property type="match status" value="4"/>
</dbReference>
<dbReference type="Gene3D" id="1.25.40.10">
    <property type="entry name" value="Tetratricopeptide repeat domain"/>
    <property type="match status" value="3"/>
</dbReference>
<comment type="caution">
    <text evidence="4">The sequence shown here is derived from an EMBL/GenBank/DDBJ whole genome shotgun (WGS) entry which is preliminary data.</text>
</comment>
<dbReference type="SMART" id="SM00028">
    <property type="entry name" value="TPR"/>
    <property type="match status" value="12"/>
</dbReference>
<keyword evidence="2 3" id="KW-0802">TPR repeat</keyword>
<evidence type="ECO:0000256" key="2">
    <source>
        <dbReference type="ARBA" id="ARBA00022803"/>
    </source>
</evidence>
<organism evidence="4 5">
    <name type="scientific">Parabacteroides distasonis</name>
    <dbReference type="NCBI Taxonomy" id="823"/>
    <lineage>
        <taxon>Bacteria</taxon>
        <taxon>Pseudomonadati</taxon>
        <taxon>Bacteroidota</taxon>
        <taxon>Bacteroidia</taxon>
        <taxon>Bacteroidales</taxon>
        <taxon>Tannerellaceae</taxon>
        <taxon>Parabacteroides</taxon>
    </lineage>
</organism>
<sequence>MKYIFILSAIFMLASCQHKSSKEKAKEYWNNNQFELALIEISDAIKEHPDSSSFYTFRAAIYDIMSKYDAEINDLNKIIELNESEKSILFAYHQRAVAKLSLGLLEEALKDVDYFIAHQETLSDEEIAEAYINKASILYELNDKVRAKENYHLALSNENDNIKANAYVGLANLAENPQDALDLLNKAVKIAPDNVEALANMATIYLEQGDVERAYSNAKKSFTFDPYNAPNNFNIGQIYALYLNQPDSAKKYFERAIKIEPYSIKSVPAYINLAIIEGNSGNLQNAYKYAQKAVELKPEDDGIQYNVAQILSDIQKTKEALSAVSKAIEINPAEVEYYNLKGAILIDMQKFNEAIKVFHTCIEIEPNFGGAYYNLGYIYGELNNYEQSIYFYNKAVQQNFDLEATLVNLALQEIKANKKASACAHLEEAYQLGRTDIKPLMNKYCK</sequence>
<dbReference type="AlphaFoldDB" id="A0A174NY98"/>
<protein>
    <submittedName>
        <fullName evidence="4">Tetratricopeptide repeat protein</fullName>
    </submittedName>
</protein>
<reference evidence="4 5" key="1">
    <citation type="journal article" date="2019" name="Nat. Med.">
        <title>A library of human gut bacterial isolates paired with longitudinal multiomics data enables mechanistic microbiome research.</title>
        <authorList>
            <person name="Poyet M."/>
            <person name="Groussin M."/>
            <person name="Gibbons S.M."/>
            <person name="Avila-Pacheco J."/>
            <person name="Jiang X."/>
            <person name="Kearney S.M."/>
            <person name="Perrotta A.R."/>
            <person name="Berdy B."/>
            <person name="Zhao S."/>
            <person name="Lieberman T.D."/>
            <person name="Swanson P.K."/>
            <person name="Smith M."/>
            <person name="Roesemann S."/>
            <person name="Alexander J.E."/>
            <person name="Rich S.A."/>
            <person name="Livny J."/>
            <person name="Vlamakis H."/>
            <person name="Clish C."/>
            <person name="Bullock K."/>
            <person name="Deik A."/>
            <person name="Scott J."/>
            <person name="Pierce K.A."/>
            <person name="Xavier R.J."/>
            <person name="Alm E.J."/>
        </authorList>
    </citation>
    <scope>NUCLEOTIDE SEQUENCE [LARGE SCALE GENOMIC DNA]</scope>
    <source>
        <strain evidence="4 5">BIOML-A9</strain>
    </source>
</reference>
<evidence type="ECO:0000313" key="4">
    <source>
        <dbReference type="EMBL" id="MRY94979.1"/>
    </source>
</evidence>
<proteinExistence type="predicted"/>
<gene>
    <name evidence="4" type="ORF">GKD67_17425</name>
</gene>
<evidence type="ECO:0000256" key="3">
    <source>
        <dbReference type="PROSITE-ProRule" id="PRU00339"/>
    </source>
</evidence>
<dbReference type="Pfam" id="PF13181">
    <property type="entry name" value="TPR_8"/>
    <property type="match status" value="2"/>
</dbReference>